<dbReference type="AlphaFoldDB" id="A0A381YZB7"/>
<sequence>VRRILSVSIARKAARGNDSPNLDPRLVKGFGHEWLRFTNEALSEA</sequence>
<organism evidence="1">
    <name type="scientific">marine metagenome</name>
    <dbReference type="NCBI Taxonomy" id="408172"/>
    <lineage>
        <taxon>unclassified sequences</taxon>
        <taxon>metagenomes</taxon>
        <taxon>ecological metagenomes</taxon>
    </lineage>
</organism>
<evidence type="ECO:0000313" key="1">
    <source>
        <dbReference type="EMBL" id="SVA82299.1"/>
    </source>
</evidence>
<reference evidence="1" key="1">
    <citation type="submission" date="2018-05" db="EMBL/GenBank/DDBJ databases">
        <authorList>
            <person name="Lanie J.A."/>
            <person name="Ng W.-L."/>
            <person name="Kazmierczak K.M."/>
            <person name="Andrzejewski T.M."/>
            <person name="Davidsen T.M."/>
            <person name="Wayne K.J."/>
            <person name="Tettelin H."/>
            <person name="Glass J.I."/>
            <person name="Rusch D."/>
            <person name="Podicherti R."/>
            <person name="Tsui H.-C.T."/>
            <person name="Winkler M.E."/>
        </authorList>
    </citation>
    <scope>NUCLEOTIDE SEQUENCE</scope>
</reference>
<feature type="non-terminal residue" evidence="1">
    <location>
        <position position="1"/>
    </location>
</feature>
<name>A0A381YZB7_9ZZZZ</name>
<gene>
    <name evidence="1" type="ORF">METZ01_LOCUS135153</name>
</gene>
<proteinExistence type="predicted"/>
<protein>
    <submittedName>
        <fullName evidence="1">Uncharacterized protein</fullName>
    </submittedName>
</protein>
<feature type="non-terminal residue" evidence="1">
    <location>
        <position position="45"/>
    </location>
</feature>
<accession>A0A381YZB7</accession>
<dbReference type="EMBL" id="UINC01019440">
    <property type="protein sequence ID" value="SVA82299.1"/>
    <property type="molecule type" value="Genomic_DNA"/>
</dbReference>